<dbReference type="GO" id="GO:0050518">
    <property type="term" value="F:2-C-methyl-D-erythritol 4-phosphate cytidylyltransferase activity"/>
    <property type="evidence" value="ECO:0007669"/>
    <property type="project" value="UniProtKB-UniRule"/>
</dbReference>
<evidence type="ECO:0000313" key="9">
    <source>
        <dbReference type="Proteomes" id="UP000185812"/>
    </source>
</evidence>
<keyword evidence="9" id="KW-1185">Reference proteome</keyword>
<organism evidence="8 9">
    <name type="scientific">Rhodothermus profundi</name>
    <dbReference type="NCBI Taxonomy" id="633813"/>
    <lineage>
        <taxon>Bacteria</taxon>
        <taxon>Pseudomonadati</taxon>
        <taxon>Rhodothermota</taxon>
        <taxon>Rhodothermia</taxon>
        <taxon>Rhodothermales</taxon>
        <taxon>Rhodothermaceae</taxon>
        <taxon>Rhodothermus</taxon>
    </lineage>
</organism>
<dbReference type="AlphaFoldDB" id="A0A1M6WGT4"/>
<feature type="site" description="Transition state stabilizer" evidence="7">
    <location>
        <position position="31"/>
    </location>
</feature>
<dbReference type="HAMAP" id="MF_00108">
    <property type="entry name" value="IspD"/>
    <property type="match status" value="1"/>
</dbReference>
<evidence type="ECO:0000256" key="1">
    <source>
        <dbReference type="ARBA" id="ARBA00001282"/>
    </source>
</evidence>
<dbReference type="CDD" id="cd02516">
    <property type="entry name" value="CDP-ME_synthetase"/>
    <property type="match status" value="1"/>
</dbReference>
<dbReference type="EMBL" id="FRAU01000008">
    <property type="protein sequence ID" value="SHK92992.1"/>
    <property type="molecule type" value="Genomic_DNA"/>
</dbReference>
<dbReference type="GO" id="GO:0019288">
    <property type="term" value="P:isopentenyl diphosphate biosynthetic process, methylerythritol 4-phosphate pathway"/>
    <property type="evidence" value="ECO:0007669"/>
    <property type="project" value="UniProtKB-UniRule"/>
</dbReference>
<evidence type="ECO:0000256" key="7">
    <source>
        <dbReference type="HAMAP-Rule" id="MF_00108"/>
    </source>
</evidence>
<evidence type="ECO:0000256" key="3">
    <source>
        <dbReference type="ARBA" id="ARBA00009789"/>
    </source>
</evidence>
<dbReference type="InterPro" id="IPR050088">
    <property type="entry name" value="IspD/TarI_cytidylyltransf_bact"/>
</dbReference>
<dbReference type="InterPro" id="IPR001228">
    <property type="entry name" value="IspD"/>
</dbReference>
<dbReference type="STRING" id="633813.SAMN04488087_2328"/>
<feature type="site" description="Transition state stabilizer" evidence="7">
    <location>
        <position position="25"/>
    </location>
</feature>
<evidence type="ECO:0000256" key="4">
    <source>
        <dbReference type="ARBA" id="ARBA00022679"/>
    </source>
</evidence>
<dbReference type="RefSeq" id="WP_072716141.1">
    <property type="nucleotide sequence ID" value="NZ_FRAU01000008.1"/>
</dbReference>
<keyword evidence="6 7" id="KW-0414">Isoprene biosynthesis</keyword>
<dbReference type="Proteomes" id="UP000185812">
    <property type="component" value="Unassembled WGS sequence"/>
</dbReference>
<protein>
    <recommendedName>
        <fullName evidence="7">2-C-methyl-D-erythritol 4-phosphate cytidylyltransferase</fullName>
        <ecNumber evidence="7">2.7.7.60</ecNumber>
    </recommendedName>
    <alternativeName>
        <fullName evidence="7">4-diphosphocytidyl-2C-methyl-D-erythritol synthase</fullName>
    </alternativeName>
    <alternativeName>
        <fullName evidence="7">MEP cytidylyltransferase</fullName>
        <shortName evidence="7">MCT</shortName>
    </alternativeName>
</protein>
<dbReference type="PROSITE" id="PS01295">
    <property type="entry name" value="ISPD"/>
    <property type="match status" value="1"/>
</dbReference>
<dbReference type="Pfam" id="PF01128">
    <property type="entry name" value="IspD"/>
    <property type="match status" value="1"/>
</dbReference>
<dbReference type="InterPro" id="IPR018294">
    <property type="entry name" value="ISPD_synthase_CS"/>
</dbReference>
<feature type="site" description="Positions MEP for the nucleophilic attack" evidence="7">
    <location>
        <position position="162"/>
    </location>
</feature>
<evidence type="ECO:0000256" key="2">
    <source>
        <dbReference type="ARBA" id="ARBA00004787"/>
    </source>
</evidence>
<dbReference type="UniPathway" id="UPA00056">
    <property type="reaction ID" value="UER00093"/>
</dbReference>
<keyword evidence="4 7" id="KW-0808">Transferase</keyword>
<dbReference type="OrthoDB" id="9806837at2"/>
<keyword evidence="5 7" id="KW-0548">Nucleotidyltransferase</keyword>
<comment type="catalytic activity">
    <reaction evidence="1 7">
        <text>2-C-methyl-D-erythritol 4-phosphate + CTP + H(+) = 4-CDP-2-C-methyl-D-erythritol + diphosphate</text>
        <dbReference type="Rhea" id="RHEA:13429"/>
        <dbReference type="ChEBI" id="CHEBI:15378"/>
        <dbReference type="ChEBI" id="CHEBI:33019"/>
        <dbReference type="ChEBI" id="CHEBI:37563"/>
        <dbReference type="ChEBI" id="CHEBI:57823"/>
        <dbReference type="ChEBI" id="CHEBI:58262"/>
        <dbReference type="EC" id="2.7.7.60"/>
    </reaction>
</comment>
<dbReference type="InterPro" id="IPR034683">
    <property type="entry name" value="IspD/TarI"/>
</dbReference>
<dbReference type="FunFam" id="3.90.550.10:FF:000003">
    <property type="entry name" value="2-C-methyl-D-erythritol 4-phosphate cytidylyltransferase"/>
    <property type="match status" value="1"/>
</dbReference>
<accession>A0A1M6WGT4</accession>
<sequence length="244" mass="26976">MTEAAQQERADRVAVLVPAAGQGSRLGGPRKQFRRLGGRPLLEQTLRAFAFHPEVDSLVVAVPADCVARISDSLQAAGLPKRWQVVAGGRTRQASVQAALAVLPPEIDLVLVHDAVRPFILPEQISAVIEATRRVGAAALAIPETDTVRRVHDHLLGETVPRRGLYRMQTPQGFRRDWLEAAHRQQEEAATDDVELVQRLGYPVACVPGSSFNFKITTAEDWELAQVLWPHWEARLCHQSKKDT</sequence>
<reference evidence="9" key="1">
    <citation type="submission" date="2016-11" db="EMBL/GenBank/DDBJ databases">
        <authorList>
            <person name="Varghese N."/>
            <person name="Submissions S."/>
        </authorList>
    </citation>
    <scope>NUCLEOTIDE SEQUENCE [LARGE SCALE GENOMIC DNA]</scope>
    <source>
        <strain evidence="9">DSM 22212</strain>
    </source>
</reference>
<proteinExistence type="inferred from homology"/>
<dbReference type="InterPro" id="IPR029044">
    <property type="entry name" value="Nucleotide-diphossugar_trans"/>
</dbReference>
<dbReference type="PANTHER" id="PTHR32125">
    <property type="entry name" value="2-C-METHYL-D-ERYTHRITOL 4-PHOSPHATE CYTIDYLYLTRANSFERASE, CHLOROPLASTIC"/>
    <property type="match status" value="1"/>
</dbReference>
<comment type="pathway">
    <text evidence="2 7">Isoprenoid biosynthesis; isopentenyl diphosphate biosynthesis via DXP pathway; isopentenyl diphosphate from 1-deoxy-D-xylulose 5-phosphate: step 2/6.</text>
</comment>
<dbReference type="Gene3D" id="3.90.550.10">
    <property type="entry name" value="Spore Coat Polysaccharide Biosynthesis Protein SpsA, Chain A"/>
    <property type="match status" value="1"/>
</dbReference>
<evidence type="ECO:0000256" key="6">
    <source>
        <dbReference type="ARBA" id="ARBA00023229"/>
    </source>
</evidence>
<comment type="function">
    <text evidence="7">Catalyzes the formation of 4-diphosphocytidyl-2-C-methyl-D-erythritol from CTP and 2-C-methyl-D-erythritol 4-phosphate (MEP).</text>
</comment>
<dbReference type="NCBIfam" id="TIGR00453">
    <property type="entry name" value="ispD"/>
    <property type="match status" value="1"/>
</dbReference>
<comment type="similarity">
    <text evidence="3 7">Belongs to the IspD/TarI cytidylyltransferase family. IspD subfamily.</text>
</comment>
<evidence type="ECO:0000256" key="5">
    <source>
        <dbReference type="ARBA" id="ARBA00022695"/>
    </source>
</evidence>
<feature type="site" description="Positions MEP for the nucleophilic attack" evidence="7">
    <location>
        <position position="215"/>
    </location>
</feature>
<dbReference type="EC" id="2.7.7.60" evidence="7"/>
<dbReference type="PANTHER" id="PTHR32125:SF4">
    <property type="entry name" value="2-C-METHYL-D-ERYTHRITOL 4-PHOSPHATE CYTIDYLYLTRANSFERASE, CHLOROPLASTIC"/>
    <property type="match status" value="1"/>
</dbReference>
<name>A0A1M6WGT4_9BACT</name>
<gene>
    <name evidence="7" type="primary">ispD</name>
    <name evidence="8" type="ORF">SAMN04488087_2328</name>
</gene>
<dbReference type="SUPFAM" id="SSF53448">
    <property type="entry name" value="Nucleotide-diphospho-sugar transferases"/>
    <property type="match status" value="1"/>
</dbReference>
<evidence type="ECO:0000313" key="8">
    <source>
        <dbReference type="EMBL" id="SHK92992.1"/>
    </source>
</evidence>